<keyword evidence="2" id="KW-1185">Reference proteome</keyword>
<evidence type="ECO:0000313" key="2">
    <source>
        <dbReference type="Proteomes" id="UP000799777"/>
    </source>
</evidence>
<dbReference type="Proteomes" id="UP000799777">
    <property type="component" value="Unassembled WGS sequence"/>
</dbReference>
<dbReference type="EMBL" id="ML978235">
    <property type="protein sequence ID" value="KAF2026877.1"/>
    <property type="molecule type" value="Genomic_DNA"/>
</dbReference>
<comment type="caution">
    <text evidence="1">The sequence shown here is derived from an EMBL/GenBank/DDBJ whole genome shotgun (WGS) entry which is preliminary data.</text>
</comment>
<protein>
    <submittedName>
        <fullName evidence="1">Uncharacterized protein</fullName>
    </submittedName>
</protein>
<evidence type="ECO:0000313" key="1">
    <source>
        <dbReference type="EMBL" id="KAF2026877.1"/>
    </source>
</evidence>
<sequence length="265" mass="29413">MTDSIQGSGLLYVRSRIAQSAKDLLDEITFLKWYDDEHITEVVSTSGIQSGFRYIDINKTSPCGDAANSKPFLAFYPMKDLRFTLGEEFRKIGFKSENLPGSGIVYDLADMDVSYLRFRAFTSSHIPRTGRAKFILACGLRPDASIASTKAHEVLIEQTSLISRNPGYVRTLTFSLQYARTSAQSRALKGLPTTDEPAPEPSTLLAIHELDGKPEEDVVQRVKEISASAEKEVGALEAEVFVWGLERMHGKGDRAKNEMSLVVWA</sequence>
<reference evidence="1" key="1">
    <citation type="journal article" date="2020" name="Stud. Mycol.">
        <title>101 Dothideomycetes genomes: a test case for predicting lifestyles and emergence of pathogens.</title>
        <authorList>
            <person name="Haridas S."/>
            <person name="Albert R."/>
            <person name="Binder M."/>
            <person name="Bloem J."/>
            <person name="Labutti K."/>
            <person name="Salamov A."/>
            <person name="Andreopoulos B."/>
            <person name="Baker S."/>
            <person name="Barry K."/>
            <person name="Bills G."/>
            <person name="Bluhm B."/>
            <person name="Cannon C."/>
            <person name="Castanera R."/>
            <person name="Culley D."/>
            <person name="Daum C."/>
            <person name="Ezra D."/>
            <person name="Gonzalez J."/>
            <person name="Henrissat B."/>
            <person name="Kuo A."/>
            <person name="Liang C."/>
            <person name="Lipzen A."/>
            <person name="Lutzoni F."/>
            <person name="Magnuson J."/>
            <person name="Mondo S."/>
            <person name="Nolan M."/>
            <person name="Ohm R."/>
            <person name="Pangilinan J."/>
            <person name="Park H.-J."/>
            <person name="Ramirez L."/>
            <person name="Alfaro M."/>
            <person name="Sun H."/>
            <person name="Tritt A."/>
            <person name="Yoshinaga Y."/>
            <person name="Zwiers L.-H."/>
            <person name="Turgeon B."/>
            <person name="Goodwin S."/>
            <person name="Spatafora J."/>
            <person name="Crous P."/>
            <person name="Grigoriev I."/>
        </authorList>
    </citation>
    <scope>NUCLEOTIDE SEQUENCE</scope>
    <source>
        <strain evidence="1">CBS 110217</strain>
    </source>
</reference>
<accession>A0A9P4H3F5</accession>
<name>A0A9P4H3F5_9PLEO</name>
<dbReference type="AlphaFoldDB" id="A0A9P4H3F5"/>
<gene>
    <name evidence="1" type="ORF">EK21DRAFT_102945</name>
</gene>
<dbReference type="OrthoDB" id="2851338at2759"/>
<proteinExistence type="predicted"/>
<organism evidence="1 2">
    <name type="scientific">Setomelanomma holmii</name>
    <dbReference type="NCBI Taxonomy" id="210430"/>
    <lineage>
        <taxon>Eukaryota</taxon>
        <taxon>Fungi</taxon>
        <taxon>Dikarya</taxon>
        <taxon>Ascomycota</taxon>
        <taxon>Pezizomycotina</taxon>
        <taxon>Dothideomycetes</taxon>
        <taxon>Pleosporomycetidae</taxon>
        <taxon>Pleosporales</taxon>
        <taxon>Pleosporineae</taxon>
        <taxon>Phaeosphaeriaceae</taxon>
        <taxon>Setomelanomma</taxon>
    </lineage>
</organism>